<dbReference type="GO" id="GO:0005886">
    <property type="term" value="C:plasma membrane"/>
    <property type="evidence" value="ECO:0007669"/>
    <property type="project" value="TreeGrafter"/>
</dbReference>
<keyword evidence="4" id="KW-0547">Nucleotide-binding</keyword>
<evidence type="ECO:0000313" key="15">
    <source>
        <dbReference type="Proteomes" id="UP000075615"/>
    </source>
</evidence>
<evidence type="ECO:0000256" key="10">
    <source>
        <dbReference type="ARBA" id="ARBA00076996"/>
    </source>
</evidence>
<dbReference type="InterPro" id="IPR007698">
    <property type="entry name" value="AlaDH/PNT_NAD(H)-bd"/>
</dbReference>
<evidence type="ECO:0000256" key="5">
    <source>
        <dbReference type="ARBA" id="ARBA00022857"/>
    </source>
</evidence>
<dbReference type="GO" id="GO:0050661">
    <property type="term" value="F:NADP binding"/>
    <property type="evidence" value="ECO:0007669"/>
    <property type="project" value="TreeGrafter"/>
</dbReference>
<keyword evidence="6" id="KW-1278">Translocase</keyword>
<comment type="caution">
    <text evidence="14">The sequence shown here is derived from an EMBL/GenBank/DDBJ whole genome shotgun (WGS) entry which is preliminary data.</text>
</comment>
<dbReference type="GO" id="GO:0008750">
    <property type="term" value="F:proton-translocating NAD(P)+ transhydrogenase activity"/>
    <property type="evidence" value="ECO:0007669"/>
    <property type="project" value="UniProtKB-EC"/>
</dbReference>
<dbReference type="Gene3D" id="3.40.50.720">
    <property type="entry name" value="NAD(P)-binding Rossmann-like Domain"/>
    <property type="match status" value="2"/>
</dbReference>
<dbReference type="EMBL" id="LRDB01000050">
    <property type="protein sequence ID" value="KYG72967.1"/>
    <property type="molecule type" value="Genomic_DNA"/>
</dbReference>
<evidence type="ECO:0000313" key="14">
    <source>
        <dbReference type="EMBL" id="KYG72967.1"/>
    </source>
</evidence>
<evidence type="ECO:0000256" key="11">
    <source>
        <dbReference type="ARBA" id="ARBA00084087"/>
    </source>
</evidence>
<comment type="function">
    <text evidence="1">The transhydrogenation between NADH and NADP is coupled to respiration and ATP hydrolysis and functions as a proton pump across the membrane.</text>
</comment>
<reference evidence="14 15" key="1">
    <citation type="submission" date="2016-01" db="EMBL/GenBank/DDBJ databases">
        <title>Genome sequencing of Roseivirga echinicomitans KMM 6058.</title>
        <authorList>
            <person name="Selvaratnam C."/>
            <person name="Thevarajoo S."/>
            <person name="Goh K.M."/>
            <person name="Ee R."/>
            <person name="Chan K.-G."/>
            <person name="Chong C.S."/>
        </authorList>
    </citation>
    <scope>NUCLEOTIDE SEQUENCE [LARGE SCALE GENOMIC DNA]</scope>
    <source>
        <strain evidence="14 15">KMM 6058</strain>
    </source>
</reference>
<keyword evidence="5" id="KW-0521">NADP</keyword>
<sequence>MTIGLLKEPEGENRVALLPESVKALIALKANITVELGAGDLAFATHADYETIGAQTADRSAVLACDVIVGINPPNDHEISQLKPEQVLLCAFQPMTNRALVEKLMDGGITSFSMDNIPRTTRAQAMDVLSSMATVAGYKAVLMAATHSPRFFPMFMTAAGSIIPSKVLVLGAGVAGLQAIATARRLGAVVEAFDVRAAAEEEVKSLGAKFVKVEGAKDESTAGGYAVEQSEEYKAKQRALVQEHAAKANIIITTAQIPGRKAPILITDETIQRMPKGSVIVDLAASTGGNCEGTEDNKIIHKHGVCIIGDSNLASTLPMDASKMFGKNMLNFLKLIIDGEGNLNLNFEDDIVANTCVTHAKEVMSERIKNILFQPENA</sequence>
<feature type="domain" description="Alanine dehydrogenase/pyridine nucleotide transhydrogenase NAD(H)-binding" evidence="12">
    <location>
        <begin position="145"/>
        <end position="309"/>
    </location>
</feature>
<dbReference type="SMART" id="SM01002">
    <property type="entry name" value="AlaDh_PNT_C"/>
    <property type="match status" value="1"/>
</dbReference>
<dbReference type="SUPFAM" id="SSF51735">
    <property type="entry name" value="NAD(P)-binding Rossmann-fold domains"/>
    <property type="match status" value="1"/>
</dbReference>
<dbReference type="PANTHER" id="PTHR10160:SF19">
    <property type="entry name" value="PROTON-TRANSLOCATING NAD(P)(+) TRANSHYDROGENASE"/>
    <property type="match status" value="1"/>
</dbReference>
<organism evidence="14 15">
    <name type="scientific">Roseivirga echinicomitans</name>
    <dbReference type="NCBI Taxonomy" id="296218"/>
    <lineage>
        <taxon>Bacteria</taxon>
        <taxon>Pseudomonadati</taxon>
        <taxon>Bacteroidota</taxon>
        <taxon>Cytophagia</taxon>
        <taxon>Cytophagales</taxon>
        <taxon>Roseivirgaceae</taxon>
        <taxon>Roseivirga</taxon>
    </lineage>
</organism>
<dbReference type="GO" id="GO:0016491">
    <property type="term" value="F:oxidoreductase activity"/>
    <property type="evidence" value="ECO:0007669"/>
    <property type="project" value="InterPro"/>
</dbReference>
<evidence type="ECO:0000256" key="6">
    <source>
        <dbReference type="ARBA" id="ARBA00022967"/>
    </source>
</evidence>
<evidence type="ECO:0000256" key="1">
    <source>
        <dbReference type="ARBA" id="ARBA00003943"/>
    </source>
</evidence>
<keyword evidence="7" id="KW-0520">NAD</keyword>
<name>A0A150X2M3_9BACT</name>
<dbReference type="CDD" id="cd05304">
    <property type="entry name" value="Rubrum_tdh"/>
    <property type="match status" value="1"/>
</dbReference>
<evidence type="ECO:0000256" key="2">
    <source>
        <dbReference type="ARBA" id="ARBA00005689"/>
    </source>
</evidence>
<evidence type="ECO:0000259" key="12">
    <source>
        <dbReference type="SMART" id="SM01002"/>
    </source>
</evidence>
<dbReference type="InterPro" id="IPR007886">
    <property type="entry name" value="AlaDH/PNT_N"/>
</dbReference>
<gene>
    <name evidence="14" type="ORF">AWN68_09725</name>
</gene>
<evidence type="ECO:0000256" key="9">
    <source>
        <dbReference type="ARBA" id="ARBA00071353"/>
    </source>
</evidence>
<evidence type="ECO:0000256" key="3">
    <source>
        <dbReference type="ARBA" id="ARBA00012943"/>
    </source>
</evidence>
<dbReference type="InterPro" id="IPR008143">
    <property type="entry name" value="Ala_DH/PNT_CS2"/>
</dbReference>
<dbReference type="Pfam" id="PF05222">
    <property type="entry name" value="AlaDh_PNT_N"/>
    <property type="match status" value="1"/>
</dbReference>
<comment type="catalytic activity">
    <reaction evidence="8">
        <text>NAD(+) + NADPH + H(+)(in) = NADH + NADP(+) + H(+)(out)</text>
        <dbReference type="Rhea" id="RHEA:47992"/>
        <dbReference type="ChEBI" id="CHEBI:15378"/>
        <dbReference type="ChEBI" id="CHEBI:57540"/>
        <dbReference type="ChEBI" id="CHEBI:57783"/>
        <dbReference type="ChEBI" id="CHEBI:57945"/>
        <dbReference type="ChEBI" id="CHEBI:58349"/>
        <dbReference type="EC" id="7.1.1.1"/>
    </reaction>
</comment>
<dbReference type="Pfam" id="PF01262">
    <property type="entry name" value="AlaDh_PNT_C"/>
    <property type="match status" value="1"/>
</dbReference>
<evidence type="ECO:0000256" key="8">
    <source>
        <dbReference type="ARBA" id="ARBA00048202"/>
    </source>
</evidence>
<keyword evidence="15" id="KW-1185">Reference proteome</keyword>
<dbReference type="InterPro" id="IPR036291">
    <property type="entry name" value="NAD(P)-bd_dom_sf"/>
</dbReference>
<dbReference type="PANTHER" id="PTHR10160">
    <property type="entry name" value="NAD(P) TRANSHYDROGENASE"/>
    <property type="match status" value="1"/>
</dbReference>
<dbReference type="PROSITE" id="PS00837">
    <property type="entry name" value="ALADH_PNT_2"/>
    <property type="match status" value="1"/>
</dbReference>
<dbReference type="AlphaFoldDB" id="A0A150X2M3"/>
<dbReference type="OrthoDB" id="9804592at2"/>
<proteinExistence type="inferred from homology"/>
<dbReference type="Proteomes" id="UP000075615">
    <property type="component" value="Unassembled WGS sequence"/>
</dbReference>
<dbReference type="NCBIfam" id="NF006942">
    <property type="entry name" value="PRK09424.1"/>
    <property type="match status" value="1"/>
</dbReference>
<evidence type="ECO:0000256" key="4">
    <source>
        <dbReference type="ARBA" id="ARBA00022741"/>
    </source>
</evidence>
<accession>A0A150X2M3</accession>
<dbReference type="SMART" id="SM01003">
    <property type="entry name" value="AlaDh_PNT_N"/>
    <property type="match status" value="1"/>
</dbReference>
<dbReference type="EC" id="7.1.1.1" evidence="3"/>
<comment type="similarity">
    <text evidence="2">Belongs to the AlaDH/PNT family.</text>
</comment>
<dbReference type="FunFam" id="3.40.50.720:FF:000188">
    <property type="entry name" value="NAD(P) transhydrogenase alpha subunit 1"/>
    <property type="match status" value="1"/>
</dbReference>
<evidence type="ECO:0000259" key="13">
    <source>
        <dbReference type="SMART" id="SM01003"/>
    </source>
</evidence>
<dbReference type="GO" id="GO:0006740">
    <property type="term" value="P:NADPH regeneration"/>
    <property type="evidence" value="ECO:0007669"/>
    <property type="project" value="TreeGrafter"/>
</dbReference>
<feature type="domain" description="Alanine dehydrogenase/pyridine nucleotide transhydrogenase N-terminal" evidence="13">
    <location>
        <begin position="4"/>
        <end position="136"/>
    </location>
</feature>
<protein>
    <recommendedName>
        <fullName evidence="9">NAD(P) transhydrogenase subunit alpha part 1</fullName>
        <ecNumber evidence="3">7.1.1.1</ecNumber>
    </recommendedName>
    <alternativeName>
        <fullName evidence="11">Nicotinamide nucleotide transhydrogenase subunit alpha 1</fullName>
    </alternativeName>
    <alternativeName>
        <fullName evidence="10">Pyridine nucleotide transhydrogenase subunit alpha 1</fullName>
    </alternativeName>
</protein>
<evidence type="ECO:0000256" key="7">
    <source>
        <dbReference type="ARBA" id="ARBA00023027"/>
    </source>
</evidence>
<dbReference type="SUPFAM" id="SSF52283">
    <property type="entry name" value="Formate/glycerate dehydrogenase catalytic domain-like"/>
    <property type="match status" value="1"/>
</dbReference>
<dbReference type="RefSeq" id="WP_068417826.1">
    <property type="nucleotide sequence ID" value="NZ_LRDB01000050.1"/>
</dbReference>
<dbReference type="STRING" id="296218.AWN68_09725"/>